<gene>
    <name evidence="1" type="ORF">FC18_GL001220</name>
</gene>
<dbReference type="PATRIC" id="fig|1291052.5.peg.1238"/>
<name>A0A0R1ZMM5_9LACO</name>
<dbReference type="Pfam" id="PF11687">
    <property type="entry name" value="DUF3284"/>
    <property type="match status" value="1"/>
</dbReference>
<evidence type="ECO:0000313" key="1">
    <source>
        <dbReference type="EMBL" id="KRM55602.1"/>
    </source>
</evidence>
<reference evidence="1 2" key="1">
    <citation type="journal article" date="2015" name="Genome Announc.">
        <title>Expanding the biotechnology potential of lactobacilli through comparative genomics of 213 strains and associated genera.</title>
        <authorList>
            <person name="Sun Z."/>
            <person name="Harris H.M."/>
            <person name="McCann A."/>
            <person name="Guo C."/>
            <person name="Argimon S."/>
            <person name="Zhang W."/>
            <person name="Yang X."/>
            <person name="Jeffery I.B."/>
            <person name="Cooney J.C."/>
            <person name="Kagawa T.F."/>
            <person name="Liu W."/>
            <person name="Song Y."/>
            <person name="Salvetti E."/>
            <person name="Wrobel A."/>
            <person name="Rasinkangas P."/>
            <person name="Parkhill J."/>
            <person name="Rea M.C."/>
            <person name="O'Sullivan O."/>
            <person name="Ritari J."/>
            <person name="Douillard F.P."/>
            <person name="Paul Ross R."/>
            <person name="Yang R."/>
            <person name="Briner A.E."/>
            <person name="Felis G.E."/>
            <person name="de Vos W.M."/>
            <person name="Barrangou R."/>
            <person name="Klaenhammer T.R."/>
            <person name="Caufield P.W."/>
            <person name="Cui Y."/>
            <person name="Zhang H."/>
            <person name="O'Toole P.W."/>
        </authorList>
    </citation>
    <scope>NUCLEOTIDE SEQUENCE [LARGE SCALE GENOMIC DNA]</scope>
    <source>
        <strain evidence="1 2">DSM 20505</strain>
    </source>
</reference>
<dbReference type="InterPro" id="IPR021701">
    <property type="entry name" value="DUF3284"/>
</dbReference>
<dbReference type="STRING" id="1291052.FC18_GL001220"/>
<keyword evidence="2" id="KW-1185">Reference proteome</keyword>
<accession>A0A0R1ZMM5</accession>
<dbReference type="EMBL" id="AYYO01000017">
    <property type="protein sequence ID" value="KRM55602.1"/>
    <property type="molecule type" value="Genomic_DNA"/>
</dbReference>
<dbReference type="RefSeq" id="WP_054679090.1">
    <property type="nucleotide sequence ID" value="NZ_AYYO01000017.1"/>
</dbReference>
<evidence type="ECO:0000313" key="2">
    <source>
        <dbReference type="Proteomes" id="UP000051679"/>
    </source>
</evidence>
<proteinExistence type="predicted"/>
<sequence>MDIQMKLNVPAAYFFNRLIESSLYDINEQTGKNLQANQLAHFAYKRKLANGAYGRFLVTDYRPEGVYAYSMRTGRNTYSVSYNVSQLTDDVAQFHYTEQVTGENSTVNANNKLTGFMLGWFRKRRFKKMAAEIAQDYAKMLEVG</sequence>
<dbReference type="OrthoDB" id="2361512at2"/>
<dbReference type="AlphaFoldDB" id="A0A0R1ZMM5"/>
<evidence type="ECO:0008006" key="3">
    <source>
        <dbReference type="Google" id="ProtNLM"/>
    </source>
</evidence>
<comment type="caution">
    <text evidence="1">The sequence shown here is derived from an EMBL/GenBank/DDBJ whole genome shotgun (WGS) entry which is preliminary data.</text>
</comment>
<dbReference type="Proteomes" id="UP000051679">
    <property type="component" value="Unassembled WGS sequence"/>
</dbReference>
<protein>
    <recommendedName>
        <fullName evidence="3">DUF3284 domain-containing protein</fullName>
    </recommendedName>
</protein>
<organism evidence="1 2">
    <name type="scientific">Lacticaseibacillus sharpeae JCM 1186 = DSM 20505</name>
    <dbReference type="NCBI Taxonomy" id="1291052"/>
    <lineage>
        <taxon>Bacteria</taxon>
        <taxon>Bacillati</taxon>
        <taxon>Bacillota</taxon>
        <taxon>Bacilli</taxon>
        <taxon>Lactobacillales</taxon>
        <taxon>Lactobacillaceae</taxon>
        <taxon>Lacticaseibacillus</taxon>
    </lineage>
</organism>